<dbReference type="EMBL" id="BOOU01000036">
    <property type="protein sequence ID" value="GII77574.1"/>
    <property type="molecule type" value="Genomic_DNA"/>
</dbReference>
<dbReference type="InterPro" id="IPR018366">
    <property type="entry name" value="CBM2_CS"/>
</dbReference>
<feature type="domain" description="CBM2" evidence="6">
    <location>
        <begin position="182"/>
        <end position="290"/>
    </location>
</feature>
<dbReference type="AlphaFoldDB" id="A0A919R0L3"/>
<organism evidence="7 8">
    <name type="scientific">Sphaerisporangium rufum</name>
    <dbReference type="NCBI Taxonomy" id="1381558"/>
    <lineage>
        <taxon>Bacteria</taxon>
        <taxon>Bacillati</taxon>
        <taxon>Actinomycetota</taxon>
        <taxon>Actinomycetes</taxon>
        <taxon>Streptosporangiales</taxon>
        <taxon>Streptosporangiaceae</taxon>
        <taxon>Sphaerisporangium</taxon>
    </lineage>
</organism>
<dbReference type="PROSITE" id="PS51173">
    <property type="entry name" value="CBM2"/>
    <property type="match status" value="1"/>
</dbReference>
<name>A0A919R0L3_9ACTN</name>
<comment type="caution">
    <text evidence="7">The sequence shown here is derived from an EMBL/GenBank/DDBJ whole genome shotgun (WGS) entry which is preliminary data.</text>
</comment>
<feature type="signal peptide" evidence="5">
    <location>
        <begin position="1"/>
        <end position="27"/>
    </location>
</feature>
<dbReference type="InterPro" id="IPR008965">
    <property type="entry name" value="CBM2/CBM3_carb-bd_dom_sf"/>
</dbReference>
<dbReference type="Pfam" id="PF00553">
    <property type="entry name" value="CBM_2"/>
    <property type="match status" value="1"/>
</dbReference>
<keyword evidence="2" id="KW-0326">Glycosidase</keyword>
<keyword evidence="8" id="KW-1185">Reference proteome</keyword>
<evidence type="ECO:0000256" key="4">
    <source>
        <dbReference type="SAM" id="MobiDB-lite"/>
    </source>
</evidence>
<proteinExistence type="predicted"/>
<dbReference type="InterPro" id="IPR001919">
    <property type="entry name" value="CBD2"/>
</dbReference>
<dbReference type="SUPFAM" id="SSF49384">
    <property type="entry name" value="Carbohydrate-binding domain"/>
    <property type="match status" value="1"/>
</dbReference>
<keyword evidence="5" id="KW-0732">Signal</keyword>
<keyword evidence="3" id="KW-0119">Carbohydrate metabolism</keyword>
<evidence type="ECO:0000313" key="8">
    <source>
        <dbReference type="Proteomes" id="UP000655287"/>
    </source>
</evidence>
<evidence type="ECO:0000256" key="2">
    <source>
        <dbReference type="ARBA" id="ARBA00023295"/>
    </source>
</evidence>
<evidence type="ECO:0000256" key="1">
    <source>
        <dbReference type="ARBA" id="ARBA00022801"/>
    </source>
</evidence>
<dbReference type="InterPro" id="IPR036116">
    <property type="entry name" value="FN3_sf"/>
</dbReference>
<accession>A0A919R0L3</accession>
<keyword evidence="1" id="KW-0378">Hydrolase</keyword>
<dbReference type="Proteomes" id="UP000655287">
    <property type="component" value="Unassembled WGS sequence"/>
</dbReference>
<dbReference type="SUPFAM" id="SSF49265">
    <property type="entry name" value="Fibronectin type III"/>
    <property type="match status" value="1"/>
</dbReference>
<dbReference type="RefSeq" id="WP_203984496.1">
    <property type="nucleotide sequence ID" value="NZ_BOOU01000036.1"/>
</dbReference>
<dbReference type="GO" id="GO:0000272">
    <property type="term" value="P:polysaccharide catabolic process"/>
    <property type="evidence" value="ECO:0007669"/>
    <property type="project" value="UniProtKB-KW"/>
</dbReference>
<dbReference type="InterPro" id="IPR013783">
    <property type="entry name" value="Ig-like_fold"/>
</dbReference>
<evidence type="ECO:0000259" key="6">
    <source>
        <dbReference type="PROSITE" id="PS51173"/>
    </source>
</evidence>
<keyword evidence="3" id="KW-0624">Polysaccharide degradation</keyword>
<feature type="compositionally biased region" description="Pro residues" evidence="4">
    <location>
        <begin position="59"/>
        <end position="74"/>
    </location>
</feature>
<gene>
    <name evidence="7" type="ORF">Sru01_25560</name>
</gene>
<dbReference type="GO" id="GO:0030247">
    <property type="term" value="F:polysaccharide binding"/>
    <property type="evidence" value="ECO:0007669"/>
    <property type="project" value="UniProtKB-UniRule"/>
</dbReference>
<evidence type="ECO:0000256" key="3">
    <source>
        <dbReference type="ARBA" id="ARBA00023326"/>
    </source>
</evidence>
<protein>
    <recommendedName>
        <fullName evidence="6">CBM2 domain-containing protein</fullName>
    </recommendedName>
</protein>
<evidence type="ECO:0000313" key="7">
    <source>
        <dbReference type="EMBL" id="GII77574.1"/>
    </source>
</evidence>
<dbReference type="Gene3D" id="2.60.40.10">
    <property type="entry name" value="Immunoglobulins"/>
    <property type="match status" value="1"/>
</dbReference>
<feature type="region of interest" description="Disordered" evidence="4">
    <location>
        <begin position="34"/>
        <end position="75"/>
    </location>
</feature>
<reference evidence="7" key="1">
    <citation type="submission" date="2021-01" db="EMBL/GenBank/DDBJ databases">
        <title>Whole genome shotgun sequence of Sphaerisporangium rufum NBRC 109079.</title>
        <authorList>
            <person name="Komaki H."/>
            <person name="Tamura T."/>
        </authorList>
    </citation>
    <scope>NUCLEOTIDE SEQUENCE</scope>
    <source>
        <strain evidence="7">NBRC 109079</strain>
    </source>
</reference>
<dbReference type="Gene3D" id="2.60.40.290">
    <property type="match status" value="1"/>
</dbReference>
<evidence type="ECO:0000256" key="5">
    <source>
        <dbReference type="SAM" id="SignalP"/>
    </source>
</evidence>
<dbReference type="GO" id="GO:0004553">
    <property type="term" value="F:hydrolase activity, hydrolyzing O-glycosyl compounds"/>
    <property type="evidence" value="ECO:0007669"/>
    <property type="project" value="InterPro"/>
</dbReference>
<dbReference type="PROSITE" id="PS00561">
    <property type="entry name" value="CBM2_A"/>
    <property type="match status" value="1"/>
</dbReference>
<sequence length="290" mass="30187">MKGRWAAAWAVATAVAAAFLVPAVASAADGQAVRGVTTTTPPGSPSPSPTLGWPCYDPRTPPPSSPPLTPPTAPGTPELVSAINIYVRLRWAPASDPDGLACYQVYEDKGNGTKVKVATFGPDVTEGQFTVAWPPGYEPKRIATLYVVAVDRWGADSPPSGSIQVTIYNDVLPPPSPSPSPTPTPSVACKVTYNTYDWFGGMTAYMSIANTGTTAIHGWGLTFTFPDPGQRLTSGWQADWSQTGSAVSANALSWNRDIAPGGSVTLGFTATNTGANPAPTSFKLNGATCR</sequence>
<dbReference type="InterPro" id="IPR012291">
    <property type="entry name" value="CBM2_carb-bd_dom_sf"/>
</dbReference>
<dbReference type="SMART" id="SM00637">
    <property type="entry name" value="CBD_II"/>
    <property type="match status" value="1"/>
</dbReference>
<feature type="chain" id="PRO_5037134581" description="CBM2 domain-containing protein" evidence="5">
    <location>
        <begin position="28"/>
        <end position="290"/>
    </location>
</feature>